<dbReference type="InterPro" id="IPR042239">
    <property type="entry name" value="Nop_C"/>
</dbReference>
<dbReference type="GO" id="GO:0003723">
    <property type="term" value="F:RNA binding"/>
    <property type="evidence" value="ECO:0007669"/>
    <property type="project" value="UniProtKB-KW"/>
</dbReference>
<evidence type="ECO:0000256" key="2">
    <source>
        <dbReference type="ARBA" id="ARBA00005572"/>
    </source>
</evidence>
<evidence type="ECO:0000259" key="12">
    <source>
        <dbReference type="PROSITE" id="PS51358"/>
    </source>
</evidence>
<dbReference type="PROSITE" id="PS51358">
    <property type="entry name" value="NOP"/>
    <property type="match status" value="1"/>
</dbReference>
<dbReference type="InterPro" id="IPR002687">
    <property type="entry name" value="Nop_dom"/>
</dbReference>
<evidence type="ECO:0000256" key="4">
    <source>
        <dbReference type="ARBA" id="ARBA00022664"/>
    </source>
</evidence>
<dbReference type="PANTHER" id="PTHR13904">
    <property type="entry name" value="PRE-MRNA SPLICING FACTOR PRP31"/>
    <property type="match status" value="1"/>
</dbReference>
<comment type="subcellular location">
    <subcellularLocation>
        <location evidence="1">Nucleus</location>
    </subcellularLocation>
</comment>
<dbReference type="FunFam" id="1.10.287.4070:FF:000003">
    <property type="entry name" value="U4/U6 small nuclear ribonucleoprotein PRP31"/>
    <property type="match status" value="1"/>
</dbReference>
<dbReference type="FunFam" id="1.10.246.90:FF:000002">
    <property type="entry name" value="U4/U6 small nuclear ribonucleoprotein Prp31"/>
    <property type="match status" value="1"/>
</dbReference>
<dbReference type="Gene3D" id="1.10.287.4070">
    <property type="match status" value="1"/>
</dbReference>
<keyword evidence="9" id="KW-0687">Ribonucleoprotein</keyword>
<keyword evidence="6" id="KW-0694">RNA-binding</keyword>
<dbReference type="Gene3D" id="1.10.246.90">
    <property type="entry name" value="Nop domain"/>
    <property type="match status" value="1"/>
</dbReference>
<dbReference type="Proteomes" id="UP000515163">
    <property type="component" value="Unplaced"/>
</dbReference>
<evidence type="ECO:0000256" key="11">
    <source>
        <dbReference type="ARBA" id="ARBA00045397"/>
    </source>
</evidence>
<keyword evidence="7" id="KW-0508">mRNA splicing</keyword>
<evidence type="ECO:0000256" key="9">
    <source>
        <dbReference type="ARBA" id="ARBA00023274"/>
    </source>
</evidence>
<proteinExistence type="inferred from homology"/>
<keyword evidence="5" id="KW-0747">Spliceosome</keyword>
<accession>A0A6P8H6R8</accession>
<comment type="function">
    <text evidence="11">Involved in pre-mRNA splicing as component of the spliceosome. Required for the assembly of the U4/U5/U6 tri-snRNP complex, one of the building blocks of the spliceosome.</text>
</comment>
<dbReference type="RefSeq" id="XP_031551048.1">
    <property type="nucleotide sequence ID" value="XM_031695188.1"/>
</dbReference>
<dbReference type="SUPFAM" id="SSF89124">
    <property type="entry name" value="Nop domain"/>
    <property type="match status" value="1"/>
</dbReference>
<dbReference type="InterPro" id="IPR027105">
    <property type="entry name" value="Prp31"/>
</dbReference>
<protein>
    <recommendedName>
        <fullName evidence="3">U4/U6 small nuclear ribonucleoprotein Prp31</fullName>
    </recommendedName>
    <alternativeName>
        <fullName evidence="10">Pre-mRNA-processing factor 31</fullName>
    </alternativeName>
</protein>
<dbReference type="OrthoDB" id="4771285at2759"/>
<dbReference type="InterPro" id="IPR036070">
    <property type="entry name" value="Nop_dom_sf"/>
</dbReference>
<evidence type="ECO:0000256" key="10">
    <source>
        <dbReference type="ARBA" id="ARBA00030766"/>
    </source>
</evidence>
<reference evidence="14" key="1">
    <citation type="submission" date="2025-08" db="UniProtKB">
        <authorList>
            <consortium name="RefSeq"/>
        </authorList>
    </citation>
    <scope>IDENTIFICATION</scope>
    <source>
        <tissue evidence="14">Tentacle</tissue>
    </source>
</reference>
<dbReference type="GeneID" id="116288402"/>
<dbReference type="GO" id="GO:0005687">
    <property type="term" value="C:U4 snRNP"/>
    <property type="evidence" value="ECO:0007669"/>
    <property type="project" value="TreeGrafter"/>
</dbReference>
<dbReference type="GO" id="GO:0000244">
    <property type="term" value="P:spliceosomal tri-snRNP complex assembly"/>
    <property type="evidence" value="ECO:0007669"/>
    <property type="project" value="InterPro"/>
</dbReference>
<evidence type="ECO:0000256" key="5">
    <source>
        <dbReference type="ARBA" id="ARBA00022728"/>
    </source>
</evidence>
<dbReference type="Pfam" id="PF01798">
    <property type="entry name" value="Nop"/>
    <property type="match status" value="1"/>
</dbReference>
<evidence type="ECO:0000256" key="8">
    <source>
        <dbReference type="ARBA" id="ARBA00023242"/>
    </source>
</evidence>
<dbReference type="PANTHER" id="PTHR13904:SF0">
    <property type="entry name" value="U4_U6 SMALL NUCLEAR RIBONUCLEOPROTEIN PRP31"/>
    <property type="match status" value="1"/>
</dbReference>
<evidence type="ECO:0000313" key="13">
    <source>
        <dbReference type="Proteomes" id="UP000515163"/>
    </source>
</evidence>
<keyword evidence="13" id="KW-1185">Reference proteome</keyword>
<organism evidence="13 14">
    <name type="scientific">Actinia tenebrosa</name>
    <name type="common">Australian red waratah sea anemone</name>
    <dbReference type="NCBI Taxonomy" id="6105"/>
    <lineage>
        <taxon>Eukaryota</taxon>
        <taxon>Metazoa</taxon>
        <taxon>Cnidaria</taxon>
        <taxon>Anthozoa</taxon>
        <taxon>Hexacorallia</taxon>
        <taxon>Actiniaria</taxon>
        <taxon>Actiniidae</taxon>
        <taxon>Actinia</taxon>
    </lineage>
</organism>
<dbReference type="KEGG" id="aten:116288402"/>
<dbReference type="FunCoup" id="A0A6P8H6R8">
    <property type="interactions" value="2764"/>
</dbReference>
<dbReference type="GO" id="GO:0046540">
    <property type="term" value="C:U4/U6 x U5 tri-snRNP complex"/>
    <property type="evidence" value="ECO:0007669"/>
    <property type="project" value="InterPro"/>
</dbReference>
<feature type="domain" description="Nop" evidence="12">
    <location>
        <begin position="210"/>
        <end position="328"/>
    </location>
</feature>
<evidence type="ECO:0000313" key="14">
    <source>
        <dbReference type="RefSeq" id="XP_031551048.1"/>
    </source>
</evidence>
<sequence>MSLADELLADLEEAGDEGVDIDYRDNDNDIEEAMETTDTGDLGSRSVCYVAKLRDSEELRSVLSSITEFSNQSRDQVFGPVEVDPEYILIVKANNLSAEVDNEINIIHKYLRDLYSKRFPELESLVPHALDYIRTVELLGNDLEVTKVDLTDVLPPATKMVISVTASTTQGEKLEDDEVERLAEACQMVTDLLDAKLKILEYVESRMTFIAPNLSLIVGASTAAKLMGAAGGLTALSKMPACNVLILGAQKRTLSGFSSAAAMPHTGFIYYSEIVQNMPPDLRRKAARVVAAKCSLAARVDSFHESIDGATGQELKDEIEKKFDKWVEPPPIKEVKALPRPDDAPRKKRGGRRVRKMKEKFAVTEMRRQANRVEFGKIGEDVYQTDLGFSVGTLGRKENTGRVRTPAVDKKTQVSVSKRLQRSLQQSQTYGGQSTVRRAASSVSGTASSIAFTPMQGLEIVNPHAAEKKVADANAKYFSSSAGFLKVSKK</sequence>
<dbReference type="InterPro" id="IPR012976">
    <property type="entry name" value="NOSIC"/>
</dbReference>
<dbReference type="AlphaFoldDB" id="A0A6P8H6R8"/>
<dbReference type="InterPro" id="IPR019175">
    <property type="entry name" value="Prp31_C"/>
</dbReference>
<dbReference type="SMART" id="SM00931">
    <property type="entry name" value="NOSIC"/>
    <property type="match status" value="1"/>
</dbReference>
<evidence type="ECO:0000256" key="3">
    <source>
        <dbReference type="ARBA" id="ARBA00013538"/>
    </source>
</evidence>
<name>A0A6P8H6R8_ACTTE</name>
<dbReference type="GO" id="GO:0071011">
    <property type="term" value="C:precatalytic spliceosome"/>
    <property type="evidence" value="ECO:0007669"/>
    <property type="project" value="TreeGrafter"/>
</dbReference>
<evidence type="ECO:0000256" key="6">
    <source>
        <dbReference type="ARBA" id="ARBA00022884"/>
    </source>
</evidence>
<evidence type="ECO:0000256" key="7">
    <source>
        <dbReference type="ARBA" id="ARBA00023187"/>
    </source>
</evidence>
<keyword evidence="8" id="KW-0539">Nucleus</keyword>
<keyword evidence="4" id="KW-0507">mRNA processing</keyword>
<dbReference type="InParanoid" id="A0A6P8H6R8"/>
<comment type="similarity">
    <text evidence="2">Belongs to the PRP31 family.</text>
</comment>
<gene>
    <name evidence="14" type="primary">LOC116288402</name>
</gene>
<evidence type="ECO:0000256" key="1">
    <source>
        <dbReference type="ARBA" id="ARBA00004123"/>
    </source>
</evidence>
<dbReference type="Pfam" id="PF09785">
    <property type="entry name" value="Prp31_C"/>
    <property type="match status" value="1"/>
</dbReference>